<organism evidence="1 2">
    <name type="scientific">Reichenbachiella agarivorans</name>
    <dbReference type="NCBI Taxonomy" id="2979464"/>
    <lineage>
        <taxon>Bacteria</taxon>
        <taxon>Pseudomonadati</taxon>
        <taxon>Bacteroidota</taxon>
        <taxon>Cytophagia</taxon>
        <taxon>Cytophagales</taxon>
        <taxon>Reichenbachiellaceae</taxon>
        <taxon>Reichenbachiella</taxon>
    </lineage>
</organism>
<evidence type="ECO:0000313" key="1">
    <source>
        <dbReference type="EMBL" id="UXP33679.1"/>
    </source>
</evidence>
<protein>
    <submittedName>
        <fullName evidence="1">Uncharacterized protein</fullName>
    </submittedName>
</protein>
<accession>A0ABY6CTM2</accession>
<dbReference type="EMBL" id="CP106679">
    <property type="protein sequence ID" value="UXP33679.1"/>
    <property type="molecule type" value="Genomic_DNA"/>
</dbReference>
<dbReference type="RefSeq" id="WP_262311106.1">
    <property type="nucleotide sequence ID" value="NZ_CP106679.1"/>
</dbReference>
<reference evidence="1" key="1">
    <citation type="submission" date="2022-09" db="EMBL/GenBank/DDBJ databases">
        <title>Comparative genomics and taxonomic characterization of three novel marine species of genus Reichenbachiella exhibiting antioxidant and polysaccharide degradation activities.</title>
        <authorList>
            <person name="Muhammad N."/>
            <person name="Lee Y.-J."/>
            <person name="Ko J."/>
            <person name="Kim S.-G."/>
        </authorList>
    </citation>
    <scope>NUCLEOTIDE SEQUENCE</scope>
    <source>
        <strain evidence="1">BKB1-1</strain>
    </source>
</reference>
<dbReference type="Pfam" id="PF20391">
    <property type="entry name" value="DUF6686"/>
    <property type="match status" value="1"/>
</dbReference>
<keyword evidence="2" id="KW-1185">Reference proteome</keyword>
<dbReference type="Proteomes" id="UP001065174">
    <property type="component" value="Chromosome"/>
</dbReference>
<gene>
    <name evidence="1" type="ORF">N6H18_06895</name>
</gene>
<proteinExistence type="predicted"/>
<dbReference type="InterPro" id="IPR046508">
    <property type="entry name" value="DUF6686"/>
</dbReference>
<name>A0ABY6CTM2_9BACT</name>
<sequence>MSKCKAVALVEGANYCISRCTGCGRFGIYYKNVLIGFSQRDFMNFSKRYCEIEFHDHVMLFPDMVERVLIKTPHPEIQLNLDYHEFEELGDILQQCGLILEARALV</sequence>
<evidence type="ECO:0000313" key="2">
    <source>
        <dbReference type="Proteomes" id="UP001065174"/>
    </source>
</evidence>